<dbReference type="PROSITE" id="PS00165">
    <property type="entry name" value="DEHYDRATASE_SER_THR"/>
    <property type="match status" value="1"/>
</dbReference>
<protein>
    <recommendedName>
        <fullName evidence="6">L-threonine dehydratase catabolic TdcB</fullName>
        <ecNumber evidence="5">4.3.1.19</ecNumber>
    </recommendedName>
</protein>
<dbReference type="Pfam" id="PF01842">
    <property type="entry name" value="ACT"/>
    <property type="match status" value="1"/>
</dbReference>
<comment type="pathway">
    <text evidence="2">Amino-acid degradation; L-threonine degradation via propanoate pathway; propanoate from L-threonine: step 1/4.</text>
</comment>
<keyword evidence="7" id="KW-0021">Allosteric enzyme</keyword>
<evidence type="ECO:0000256" key="7">
    <source>
        <dbReference type="ARBA" id="ARBA00022533"/>
    </source>
</evidence>
<dbReference type="CDD" id="cd01562">
    <property type="entry name" value="Thr-dehyd"/>
    <property type="match status" value="1"/>
</dbReference>
<evidence type="ECO:0000313" key="12">
    <source>
        <dbReference type="Proteomes" id="UP000275069"/>
    </source>
</evidence>
<dbReference type="CDD" id="cd04886">
    <property type="entry name" value="ACT_ThrD-II-like"/>
    <property type="match status" value="1"/>
</dbReference>
<dbReference type="InterPro" id="IPR044561">
    <property type="entry name" value="ACT_ThrD-II-like"/>
</dbReference>
<dbReference type="GO" id="GO:0004794">
    <property type="term" value="F:threonine deaminase activity"/>
    <property type="evidence" value="ECO:0007669"/>
    <property type="project" value="UniProtKB-EC"/>
</dbReference>
<dbReference type="InterPro" id="IPR000634">
    <property type="entry name" value="Ser/Thr_deHydtase_PyrdxlP-BS"/>
</dbReference>
<evidence type="ECO:0000313" key="11">
    <source>
        <dbReference type="EMBL" id="AYG02600.1"/>
    </source>
</evidence>
<comment type="subunit">
    <text evidence="4">In the native structure, TdcB is in a dimeric form, whereas in the TdcB-AMP complex, it exists in a tetrameric form (dimer of dimers).</text>
</comment>
<dbReference type="SUPFAM" id="SSF53686">
    <property type="entry name" value="Tryptophan synthase beta subunit-like PLP-dependent enzymes"/>
    <property type="match status" value="1"/>
</dbReference>
<dbReference type="GO" id="GO:0006565">
    <property type="term" value="P:L-serine catabolic process"/>
    <property type="evidence" value="ECO:0007669"/>
    <property type="project" value="TreeGrafter"/>
</dbReference>
<dbReference type="PROSITE" id="PS51671">
    <property type="entry name" value="ACT"/>
    <property type="match status" value="1"/>
</dbReference>
<keyword evidence="8" id="KW-0663">Pyridoxal phosphate</keyword>
<evidence type="ECO:0000259" key="10">
    <source>
        <dbReference type="PROSITE" id="PS51671"/>
    </source>
</evidence>
<dbReference type="RefSeq" id="WP_120788134.1">
    <property type="nucleotide sequence ID" value="NZ_CP032624.1"/>
</dbReference>
<dbReference type="GO" id="GO:0009097">
    <property type="term" value="P:isoleucine biosynthetic process"/>
    <property type="evidence" value="ECO:0007669"/>
    <property type="project" value="TreeGrafter"/>
</dbReference>
<dbReference type="GO" id="GO:0003941">
    <property type="term" value="F:L-serine ammonia-lyase activity"/>
    <property type="evidence" value="ECO:0007669"/>
    <property type="project" value="TreeGrafter"/>
</dbReference>
<dbReference type="GO" id="GO:0006567">
    <property type="term" value="P:L-threonine catabolic process"/>
    <property type="evidence" value="ECO:0007669"/>
    <property type="project" value="InterPro"/>
</dbReference>
<dbReference type="InterPro" id="IPR002912">
    <property type="entry name" value="ACT_dom"/>
</dbReference>
<dbReference type="GO" id="GO:0030170">
    <property type="term" value="F:pyridoxal phosphate binding"/>
    <property type="evidence" value="ECO:0007669"/>
    <property type="project" value="InterPro"/>
</dbReference>
<dbReference type="NCBIfam" id="TIGR01127">
    <property type="entry name" value="ilvA_1Cterm"/>
    <property type="match status" value="1"/>
</dbReference>
<name>A0A387BNI9_9MICO</name>
<dbReference type="PANTHER" id="PTHR48078">
    <property type="entry name" value="THREONINE DEHYDRATASE, MITOCHONDRIAL-RELATED"/>
    <property type="match status" value="1"/>
</dbReference>
<reference evidence="11 12" key="1">
    <citation type="submission" date="2018-09" db="EMBL/GenBank/DDBJ databases">
        <title>Genome sequencing of strain 2DFW10M-5.</title>
        <authorList>
            <person name="Heo J."/>
            <person name="Kim S.-J."/>
            <person name="Kwon S.-W."/>
        </authorList>
    </citation>
    <scope>NUCLEOTIDE SEQUENCE [LARGE SCALE GENOMIC DNA]</scope>
    <source>
        <strain evidence="11 12">2DFW10M-5</strain>
    </source>
</reference>
<dbReference type="KEGG" id="gry:D7I44_03055"/>
<dbReference type="EC" id="4.3.1.19" evidence="5"/>
<evidence type="ECO:0000256" key="3">
    <source>
        <dbReference type="ARBA" id="ARBA00010869"/>
    </source>
</evidence>
<gene>
    <name evidence="11" type="ORF">D7I44_03055</name>
</gene>
<evidence type="ECO:0000256" key="5">
    <source>
        <dbReference type="ARBA" id="ARBA00012096"/>
    </source>
</evidence>
<comment type="similarity">
    <text evidence="3">Belongs to the serine/threonine dehydratase family.</text>
</comment>
<dbReference type="Gene3D" id="3.30.70.260">
    <property type="match status" value="1"/>
</dbReference>
<proteinExistence type="inferred from homology"/>
<dbReference type="PANTHER" id="PTHR48078:SF6">
    <property type="entry name" value="L-THREONINE DEHYDRATASE CATABOLIC TDCB"/>
    <property type="match status" value="1"/>
</dbReference>
<organism evidence="11 12">
    <name type="scientific">Gryllotalpicola protaetiae</name>
    <dbReference type="NCBI Taxonomy" id="2419771"/>
    <lineage>
        <taxon>Bacteria</taxon>
        <taxon>Bacillati</taxon>
        <taxon>Actinomycetota</taxon>
        <taxon>Actinomycetes</taxon>
        <taxon>Micrococcales</taxon>
        <taxon>Microbacteriaceae</taxon>
        <taxon>Gryllotalpicola</taxon>
    </lineage>
</organism>
<comment type="cofactor">
    <cofactor evidence="1">
        <name>pyridoxal 5'-phosphate</name>
        <dbReference type="ChEBI" id="CHEBI:597326"/>
    </cofactor>
</comment>
<evidence type="ECO:0000256" key="1">
    <source>
        <dbReference type="ARBA" id="ARBA00001933"/>
    </source>
</evidence>
<feature type="domain" description="ACT" evidence="10">
    <location>
        <begin position="343"/>
        <end position="420"/>
    </location>
</feature>
<dbReference type="InterPro" id="IPR001926">
    <property type="entry name" value="TrpB-like_PALP"/>
</dbReference>
<evidence type="ECO:0000256" key="2">
    <source>
        <dbReference type="ARBA" id="ARBA00004958"/>
    </source>
</evidence>
<dbReference type="FunFam" id="3.40.50.1100:FF:000007">
    <property type="entry name" value="L-threonine dehydratase catabolic TdcB"/>
    <property type="match status" value="1"/>
</dbReference>
<dbReference type="Pfam" id="PF00291">
    <property type="entry name" value="PALP"/>
    <property type="match status" value="1"/>
</dbReference>
<evidence type="ECO:0000256" key="8">
    <source>
        <dbReference type="ARBA" id="ARBA00022898"/>
    </source>
</evidence>
<keyword evidence="12" id="KW-1185">Reference proteome</keyword>
<evidence type="ECO:0000256" key="6">
    <source>
        <dbReference type="ARBA" id="ARBA00022248"/>
    </source>
</evidence>
<dbReference type="Proteomes" id="UP000275069">
    <property type="component" value="Chromosome"/>
</dbReference>
<dbReference type="InterPro" id="IPR005789">
    <property type="entry name" value="Thr_deHydtase_catblc"/>
</dbReference>
<dbReference type="InterPro" id="IPR036052">
    <property type="entry name" value="TrpB-like_PALP_sf"/>
</dbReference>
<evidence type="ECO:0000256" key="9">
    <source>
        <dbReference type="ARBA" id="ARBA00023239"/>
    </source>
</evidence>
<dbReference type="InterPro" id="IPR050147">
    <property type="entry name" value="Ser/Thr_Dehydratase"/>
</dbReference>
<accession>A0A387BNI9</accession>
<dbReference type="OrthoDB" id="9811476at2"/>
<dbReference type="Gene3D" id="3.40.50.1100">
    <property type="match status" value="2"/>
</dbReference>
<dbReference type="EMBL" id="CP032624">
    <property type="protein sequence ID" value="AYG02600.1"/>
    <property type="molecule type" value="Genomic_DNA"/>
</dbReference>
<sequence length="420" mass="44243">MTSAPESPAAVYLGPSLDEIEQAREVVAQVIQPTPMDRSRYLEQLLGVPVWLKAENLQRTGSYKIRGAYNRLSRLTDDEKARGVVAASAGNHAQGVALAAQRLGIAATIFMPAGVALPKLQATRAYGAEAVLEGTTFTETLAAAQEFTARTGAVFIPPYDHEDVITGQATLGLEIIEQVPDVETILVPIGGGGLISGVARAAKLSAETAGRSIRIIGIQAENAAAYPPSLAAGEKVSVPVDPTIADGIAVGRPGDLNFPIVQEYVDEVVTVSEDDLARAILVLLERAKLVVEPAGAAGVAAILAGKVRASGPTVAIVSGGNIDPLLMQRVIAHGLEASARYLTVRIMLPDRPGQLATISQILAEVSANVIEVLHTRHHNGLQISQVALEISVETRGPEHRAQVLQHLRDAGYEPLVEQTE</sequence>
<evidence type="ECO:0000256" key="4">
    <source>
        <dbReference type="ARBA" id="ARBA00011447"/>
    </source>
</evidence>
<keyword evidence="9 11" id="KW-0456">Lyase</keyword>
<dbReference type="AlphaFoldDB" id="A0A387BNI9"/>